<evidence type="ECO:0000313" key="2">
    <source>
        <dbReference type="Proteomes" id="UP000828251"/>
    </source>
</evidence>
<dbReference type="EMBL" id="JAIQCV010000011">
    <property type="protein sequence ID" value="KAH1046607.1"/>
    <property type="molecule type" value="Genomic_DNA"/>
</dbReference>
<name>A0A9D3ZLQ8_9ROSI</name>
<comment type="caution">
    <text evidence="1">The sequence shown here is derived from an EMBL/GenBank/DDBJ whole genome shotgun (WGS) entry which is preliminary data.</text>
</comment>
<protein>
    <submittedName>
        <fullName evidence="1">Uncharacterized protein</fullName>
    </submittedName>
</protein>
<dbReference type="AlphaFoldDB" id="A0A9D3ZLQ8"/>
<sequence>MLIPFSFSLERTPPLGAKVGYYGGIIRATSAGAFHDGCGCGYGDISEHVSWHSRSLQGHKFQLLHGFSESVVSSVLPMPCYTFLCSSTQLACCFSKLLINDIIKDALWLASQLI</sequence>
<dbReference type="Proteomes" id="UP000828251">
    <property type="component" value="Unassembled WGS sequence"/>
</dbReference>
<accession>A0A9D3ZLQ8</accession>
<gene>
    <name evidence="1" type="ORF">J1N35_037391</name>
</gene>
<organism evidence="1 2">
    <name type="scientific">Gossypium stocksii</name>
    <dbReference type="NCBI Taxonomy" id="47602"/>
    <lineage>
        <taxon>Eukaryota</taxon>
        <taxon>Viridiplantae</taxon>
        <taxon>Streptophyta</taxon>
        <taxon>Embryophyta</taxon>
        <taxon>Tracheophyta</taxon>
        <taxon>Spermatophyta</taxon>
        <taxon>Magnoliopsida</taxon>
        <taxon>eudicotyledons</taxon>
        <taxon>Gunneridae</taxon>
        <taxon>Pentapetalae</taxon>
        <taxon>rosids</taxon>
        <taxon>malvids</taxon>
        <taxon>Malvales</taxon>
        <taxon>Malvaceae</taxon>
        <taxon>Malvoideae</taxon>
        <taxon>Gossypium</taxon>
    </lineage>
</organism>
<proteinExistence type="predicted"/>
<keyword evidence="2" id="KW-1185">Reference proteome</keyword>
<reference evidence="1 2" key="1">
    <citation type="journal article" date="2021" name="Plant Biotechnol. J.">
        <title>Multi-omics assisted identification of the key and species-specific regulatory components of drought-tolerant mechanisms in Gossypium stocksii.</title>
        <authorList>
            <person name="Yu D."/>
            <person name="Ke L."/>
            <person name="Zhang D."/>
            <person name="Wu Y."/>
            <person name="Sun Y."/>
            <person name="Mei J."/>
            <person name="Sun J."/>
            <person name="Sun Y."/>
        </authorList>
    </citation>
    <scope>NUCLEOTIDE SEQUENCE [LARGE SCALE GENOMIC DNA]</scope>
    <source>
        <strain evidence="2">cv. E1</strain>
        <tissue evidence="1">Leaf</tissue>
    </source>
</reference>
<evidence type="ECO:0000313" key="1">
    <source>
        <dbReference type="EMBL" id="KAH1046607.1"/>
    </source>
</evidence>